<dbReference type="InterPro" id="IPR002516">
    <property type="entry name" value="Glyco_trans_11"/>
</dbReference>
<reference evidence="3 4" key="1">
    <citation type="submission" date="2022-04" db="EMBL/GenBank/DDBJ databases">
        <title>Spirosoma sp. strain RP8 genome sequencing and assembly.</title>
        <authorList>
            <person name="Jung Y."/>
        </authorList>
    </citation>
    <scope>NUCLEOTIDE SEQUENCE [LARGE SCALE GENOMIC DNA]</scope>
    <source>
        <strain evidence="3 4">RP8</strain>
    </source>
</reference>
<gene>
    <name evidence="3" type="ORF">M0L20_27610</name>
</gene>
<sequence>MVIARISGGLGNQLFQYALGRRLALQNKTSLYFDLSYYKYEYETDTPRKFKLYPFGIDYRLLDTSPYLYVSKATKLFPDRTLKPFVEFHLEEQFHVDPELVKAKSKVIILDGCWQSETYFATAADTIRKELTFKRQTGSTFGRYKAAIEREAIPISLHIRRGDYVTHPEFSQSFGFLGLDYYQRAIPLLTDRFSQGKFFIFSDDPDWVRQNLAINAPHEFVTNTRPEADLDDLQLMGLCHHHIIANSSFSWWGAWLNPRKDKVVIAPKQWFKNKPTWDTKDLIPANWSRI</sequence>
<keyword evidence="1" id="KW-0328">Glycosyltransferase</keyword>
<dbReference type="CDD" id="cd11301">
    <property type="entry name" value="Fut1_Fut2_like"/>
    <property type="match status" value="1"/>
</dbReference>
<name>A0ABT0HTX7_9BACT</name>
<evidence type="ECO:0000313" key="3">
    <source>
        <dbReference type="EMBL" id="MCK8495663.1"/>
    </source>
</evidence>
<evidence type="ECO:0000313" key="4">
    <source>
        <dbReference type="Proteomes" id="UP001202180"/>
    </source>
</evidence>
<accession>A0ABT0HTX7</accession>
<dbReference type="PANTHER" id="PTHR11927">
    <property type="entry name" value="GALACTOSIDE 2-L-FUCOSYLTRANSFERASE"/>
    <property type="match status" value="1"/>
</dbReference>
<comment type="caution">
    <text evidence="3">The sequence shown here is derived from an EMBL/GenBank/DDBJ whole genome shotgun (WGS) entry which is preliminary data.</text>
</comment>
<organism evidence="3 4">
    <name type="scientific">Spirosoma liriopis</name>
    <dbReference type="NCBI Taxonomy" id="2937440"/>
    <lineage>
        <taxon>Bacteria</taxon>
        <taxon>Pseudomonadati</taxon>
        <taxon>Bacteroidota</taxon>
        <taxon>Cytophagia</taxon>
        <taxon>Cytophagales</taxon>
        <taxon>Cytophagaceae</taxon>
        <taxon>Spirosoma</taxon>
    </lineage>
</organism>
<keyword evidence="4" id="KW-1185">Reference proteome</keyword>
<dbReference type="EMBL" id="JALPRF010000010">
    <property type="protein sequence ID" value="MCK8495663.1"/>
    <property type="molecule type" value="Genomic_DNA"/>
</dbReference>
<dbReference type="Proteomes" id="UP001202180">
    <property type="component" value="Unassembled WGS sequence"/>
</dbReference>
<evidence type="ECO:0000256" key="2">
    <source>
        <dbReference type="ARBA" id="ARBA00022679"/>
    </source>
</evidence>
<proteinExistence type="predicted"/>
<dbReference type="Pfam" id="PF01531">
    <property type="entry name" value="Glyco_transf_11"/>
    <property type="match status" value="1"/>
</dbReference>
<dbReference type="PANTHER" id="PTHR11927:SF9">
    <property type="entry name" value="L-FUCOSYLTRANSFERASE"/>
    <property type="match status" value="1"/>
</dbReference>
<evidence type="ECO:0000256" key="1">
    <source>
        <dbReference type="ARBA" id="ARBA00022676"/>
    </source>
</evidence>
<protein>
    <submittedName>
        <fullName evidence="3">Alpha-1,2-fucosyltransferase</fullName>
    </submittedName>
</protein>
<keyword evidence="2" id="KW-0808">Transferase</keyword>
<dbReference type="RefSeq" id="WP_248480414.1">
    <property type="nucleotide sequence ID" value="NZ_JALPRF010000010.1"/>
</dbReference>